<protein>
    <submittedName>
        <fullName evidence="1">Uncharacterized protein</fullName>
    </submittedName>
</protein>
<evidence type="ECO:0000313" key="2">
    <source>
        <dbReference type="Proteomes" id="UP001629058"/>
    </source>
</evidence>
<dbReference type="EMBL" id="JBELPY010000017">
    <property type="protein sequence ID" value="MFL9835739.1"/>
    <property type="molecule type" value="Genomic_DNA"/>
</dbReference>
<accession>A0ABW8Y699</accession>
<reference evidence="1 2" key="1">
    <citation type="submission" date="2024-06" db="EMBL/GenBank/DDBJ databases">
        <authorList>
            <person name="Kaempfer P."/>
            <person name="Viver T."/>
        </authorList>
    </citation>
    <scope>NUCLEOTIDE SEQUENCE [LARGE SCALE GENOMIC DNA]</scope>
    <source>
        <strain evidence="1 2">ST-37</strain>
    </source>
</reference>
<proteinExistence type="predicted"/>
<keyword evidence="2" id="KW-1185">Reference proteome</keyword>
<sequence length="99" mass="11973">MKIYWTSVEFTYKKSTEKLKGGFVYAFTKAIDARDALDLFLTEFEKKDLQIIFVEYVSLYDLEMEWETKKQTNHFRVLYKEAVKYQGVILDDFYSYEDD</sequence>
<name>A0ABW8Y699_9FLAO</name>
<dbReference type="RefSeq" id="WP_408092757.1">
    <property type="nucleotide sequence ID" value="NZ_JBELPY010000017.1"/>
</dbReference>
<comment type="caution">
    <text evidence="1">The sequence shown here is derived from an EMBL/GenBank/DDBJ whole genome shotgun (WGS) entry which is preliminary data.</text>
</comment>
<organism evidence="1 2">
    <name type="scientific">Chryseobacterium terrae</name>
    <dbReference type="NCBI Taxonomy" id="3163299"/>
    <lineage>
        <taxon>Bacteria</taxon>
        <taxon>Pseudomonadati</taxon>
        <taxon>Bacteroidota</taxon>
        <taxon>Flavobacteriia</taxon>
        <taxon>Flavobacteriales</taxon>
        <taxon>Weeksellaceae</taxon>
        <taxon>Chryseobacterium group</taxon>
        <taxon>Chryseobacterium</taxon>
    </lineage>
</organism>
<evidence type="ECO:0000313" key="1">
    <source>
        <dbReference type="EMBL" id="MFL9835739.1"/>
    </source>
</evidence>
<gene>
    <name evidence="1" type="ORF">ABS765_17105</name>
</gene>
<dbReference type="Proteomes" id="UP001629058">
    <property type="component" value="Unassembled WGS sequence"/>
</dbReference>